<organism evidence="3 4">
    <name type="scientific">Botrimarina hoheduenensis</name>
    <dbReference type="NCBI Taxonomy" id="2528000"/>
    <lineage>
        <taxon>Bacteria</taxon>
        <taxon>Pseudomonadati</taxon>
        <taxon>Planctomycetota</taxon>
        <taxon>Planctomycetia</taxon>
        <taxon>Pirellulales</taxon>
        <taxon>Lacipirellulaceae</taxon>
        <taxon>Botrimarina</taxon>
    </lineage>
</organism>
<protein>
    <recommendedName>
        <fullName evidence="2">Ice-binding protein C-terminal domain-containing protein</fullName>
    </recommendedName>
</protein>
<keyword evidence="1" id="KW-0732">Signal</keyword>
<dbReference type="InterPro" id="IPR013424">
    <property type="entry name" value="Ice-binding_C"/>
</dbReference>
<dbReference type="AlphaFoldDB" id="A0A5C5W8H9"/>
<comment type="caution">
    <text evidence="3">The sequence shown here is derived from an EMBL/GenBank/DDBJ whole genome shotgun (WGS) entry which is preliminary data.</text>
</comment>
<evidence type="ECO:0000259" key="2">
    <source>
        <dbReference type="Pfam" id="PF07589"/>
    </source>
</evidence>
<dbReference type="NCBIfam" id="TIGR02595">
    <property type="entry name" value="PEP_CTERM"/>
    <property type="match status" value="1"/>
</dbReference>
<evidence type="ECO:0000256" key="1">
    <source>
        <dbReference type="SAM" id="SignalP"/>
    </source>
</evidence>
<accession>A0A5C5W8H9</accession>
<gene>
    <name evidence="3" type="ORF">Pla111_08100</name>
</gene>
<dbReference type="Proteomes" id="UP000318995">
    <property type="component" value="Unassembled WGS sequence"/>
</dbReference>
<name>A0A5C5W8H9_9BACT</name>
<dbReference type="RefSeq" id="WP_146571643.1">
    <property type="nucleotide sequence ID" value="NZ_SJPH01000002.1"/>
</dbReference>
<evidence type="ECO:0000313" key="4">
    <source>
        <dbReference type="Proteomes" id="UP000318995"/>
    </source>
</evidence>
<feature type="chain" id="PRO_5023130436" description="Ice-binding protein C-terminal domain-containing protein" evidence="1">
    <location>
        <begin position="23"/>
        <end position="228"/>
    </location>
</feature>
<feature type="signal peptide" evidence="1">
    <location>
        <begin position="1"/>
        <end position="22"/>
    </location>
</feature>
<dbReference type="OrthoDB" id="263773at2"/>
<evidence type="ECO:0000313" key="3">
    <source>
        <dbReference type="EMBL" id="TWT47198.1"/>
    </source>
</evidence>
<dbReference type="Pfam" id="PF07589">
    <property type="entry name" value="PEP-CTERM"/>
    <property type="match status" value="1"/>
</dbReference>
<dbReference type="EMBL" id="SJPH01000002">
    <property type="protein sequence ID" value="TWT47198.1"/>
    <property type="molecule type" value="Genomic_DNA"/>
</dbReference>
<feature type="domain" description="Ice-binding protein C-terminal" evidence="2">
    <location>
        <begin position="207"/>
        <end position="228"/>
    </location>
</feature>
<keyword evidence="4" id="KW-1185">Reference proteome</keyword>
<sequence precursor="true">MTRTTLALAVSMAIGLAGAAHAGFYKTITIDSDFSDWADVPAVDDDSGDNTAGPDIGVTKIANDDNFLYIYNTFPNGLSLGTFTSIDSDSNTATGFDVFGLGLIGSEAGWQNDFPFTQDAANFNNGFGMSGDFFGSGAALLDAFANGAERELAISLDILFNQDSSAVFPDGSVNLLFWTDLGLGADGLPGGDLAGDVSAPISYTLAAIPEPASVLLFGLGSLALVRRR</sequence>
<proteinExistence type="predicted"/>
<reference evidence="3 4" key="1">
    <citation type="submission" date="2019-02" db="EMBL/GenBank/DDBJ databases">
        <title>Deep-cultivation of Planctomycetes and their phenomic and genomic characterization uncovers novel biology.</title>
        <authorList>
            <person name="Wiegand S."/>
            <person name="Jogler M."/>
            <person name="Boedeker C."/>
            <person name="Pinto D."/>
            <person name="Vollmers J."/>
            <person name="Rivas-Marin E."/>
            <person name="Kohn T."/>
            <person name="Peeters S.H."/>
            <person name="Heuer A."/>
            <person name="Rast P."/>
            <person name="Oberbeckmann S."/>
            <person name="Bunk B."/>
            <person name="Jeske O."/>
            <person name="Meyerdierks A."/>
            <person name="Storesund J.E."/>
            <person name="Kallscheuer N."/>
            <person name="Luecker S."/>
            <person name="Lage O.M."/>
            <person name="Pohl T."/>
            <person name="Merkel B.J."/>
            <person name="Hornburger P."/>
            <person name="Mueller R.-W."/>
            <person name="Bruemmer F."/>
            <person name="Labrenz M."/>
            <person name="Spormann A.M."/>
            <person name="Op Den Camp H."/>
            <person name="Overmann J."/>
            <person name="Amann R."/>
            <person name="Jetten M.S.M."/>
            <person name="Mascher T."/>
            <person name="Medema M.H."/>
            <person name="Devos D.P."/>
            <person name="Kaster A.-K."/>
            <person name="Ovreas L."/>
            <person name="Rohde M."/>
            <person name="Galperin M.Y."/>
            <person name="Jogler C."/>
        </authorList>
    </citation>
    <scope>NUCLEOTIDE SEQUENCE [LARGE SCALE GENOMIC DNA]</scope>
    <source>
        <strain evidence="3 4">Pla111</strain>
    </source>
</reference>